<dbReference type="PANTHER" id="PTHR24421">
    <property type="entry name" value="NITRATE/NITRITE SENSOR PROTEIN NARX-RELATED"/>
    <property type="match status" value="1"/>
</dbReference>
<evidence type="ECO:0000256" key="1">
    <source>
        <dbReference type="ARBA" id="ARBA00000085"/>
    </source>
</evidence>
<dbReference type="Gene3D" id="1.20.5.1930">
    <property type="match status" value="1"/>
</dbReference>
<keyword evidence="9" id="KW-0472">Membrane</keyword>
<evidence type="ECO:0000256" key="9">
    <source>
        <dbReference type="SAM" id="Phobius"/>
    </source>
</evidence>
<dbReference type="AlphaFoldDB" id="A0A0L6JMD6"/>
<keyword evidence="9" id="KW-0812">Transmembrane</keyword>
<keyword evidence="4" id="KW-0808">Transferase</keyword>
<proteinExistence type="predicted"/>
<dbReference type="CDD" id="cd16917">
    <property type="entry name" value="HATPase_UhpB-NarQ-NarX-like"/>
    <property type="match status" value="1"/>
</dbReference>
<keyword evidence="12" id="KW-1185">Reference proteome</keyword>
<dbReference type="PROSITE" id="PS50112">
    <property type="entry name" value="PAS"/>
    <property type="match status" value="1"/>
</dbReference>
<evidence type="ECO:0000313" key="11">
    <source>
        <dbReference type="EMBL" id="KNY26552.1"/>
    </source>
</evidence>
<evidence type="ECO:0000256" key="3">
    <source>
        <dbReference type="ARBA" id="ARBA00022553"/>
    </source>
</evidence>
<dbReference type="eggNOG" id="COG4585">
    <property type="taxonomic scope" value="Bacteria"/>
</dbReference>
<gene>
    <name evidence="11" type="ORF">Bccel_1817</name>
</gene>
<feature type="transmembrane region" description="Helical" evidence="9">
    <location>
        <begin position="202"/>
        <end position="221"/>
    </location>
</feature>
<keyword evidence="9" id="KW-1133">Transmembrane helix</keyword>
<dbReference type="Gene3D" id="3.30.450.20">
    <property type="entry name" value="PAS domain"/>
    <property type="match status" value="1"/>
</dbReference>
<comment type="caution">
    <text evidence="11">The sequence shown here is derived from an EMBL/GenBank/DDBJ whole genome shotgun (WGS) entry which is preliminary data.</text>
</comment>
<dbReference type="Proteomes" id="UP000036923">
    <property type="component" value="Unassembled WGS sequence"/>
</dbReference>
<name>A0A0L6JMD6_9FIRM</name>
<dbReference type="InterPro" id="IPR011712">
    <property type="entry name" value="Sig_transdc_His_kin_sub3_dim/P"/>
</dbReference>
<evidence type="ECO:0000259" key="10">
    <source>
        <dbReference type="PROSITE" id="PS50112"/>
    </source>
</evidence>
<dbReference type="GO" id="GO:0000155">
    <property type="term" value="F:phosphorelay sensor kinase activity"/>
    <property type="evidence" value="ECO:0007669"/>
    <property type="project" value="InterPro"/>
</dbReference>
<keyword evidence="3" id="KW-0597">Phosphoprotein</keyword>
<feature type="transmembrane region" description="Helical" evidence="9">
    <location>
        <begin position="6"/>
        <end position="25"/>
    </location>
</feature>
<evidence type="ECO:0000256" key="2">
    <source>
        <dbReference type="ARBA" id="ARBA00012438"/>
    </source>
</evidence>
<feature type="transmembrane region" description="Helical" evidence="9">
    <location>
        <begin position="37"/>
        <end position="56"/>
    </location>
</feature>
<evidence type="ECO:0000313" key="12">
    <source>
        <dbReference type="Proteomes" id="UP000036923"/>
    </source>
</evidence>
<keyword evidence="5" id="KW-0547">Nucleotide-binding</keyword>
<evidence type="ECO:0000256" key="5">
    <source>
        <dbReference type="ARBA" id="ARBA00022741"/>
    </source>
</evidence>
<dbReference type="EC" id="2.7.13.3" evidence="2"/>
<protein>
    <recommendedName>
        <fullName evidence="2">histidine kinase</fullName>
        <ecNumber evidence="2">2.7.13.3</ecNumber>
    </recommendedName>
</protein>
<evidence type="ECO:0000256" key="7">
    <source>
        <dbReference type="ARBA" id="ARBA00022840"/>
    </source>
</evidence>
<dbReference type="InterPro" id="IPR036890">
    <property type="entry name" value="HATPase_C_sf"/>
</dbReference>
<dbReference type="GO" id="GO:0046983">
    <property type="term" value="F:protein dimerization activity"/>
    <property type="evidence" value="ECO:0007669"/>
    <property type="project" value="InterPro"/>
</dbReference>
<feature type="domain" description="PAS" evidence="10">
    <location>
        <begin position="227"/>
        <end position="281"/>
    </location>
</feature>
<evidence type="ECO:0000256" key="4">
    <source>
        <dbReference type="ARBA" id="ARBA00022679"/>
    </source>
</evidence>
<sequence length="587" mass="66871">MAWMDIILSFLTAQICFVTIVFMALRKQKNGLVKTFIALHTLYFCWASCTLILLVFNVGSKAYLFVILKYISAFSLGPVWFIFYLYFSRSTWVKQRLQLKKTLAIFFPMMVLLTIYLTKGPDYSLYFFDEEGKIIYSNGLWLLIIIQSVYHFAGLIIVMRNAFTKQAKQLSILITTGYTLSQCITVLYYCSRVYFSFNYMDIVPGATLIILVTFFIAIYRYQFMNILPMALSEIVNRLQEGIMVVDGKGKIASVNNILEVILGKNKEQLLESNASDISDFILRNWKYNDESREAVLAIGKGTWEEVKGIIEYNDEIQYEIHCQPLKHTKLLIGWVVSFYNIHEHKNLTDELSKKNMKLSEAYTKLVEHANVVEELSASRERNRMAGEIHDSVGHCLSILVAMLEVIKMTYPKTTACMPVSEATPADSTNIVKEKINSAYNIAKNGLSELRHMVSSFSTVKRQRNNLLESIQSMIEGFEATGIKVDLTIQGDPPSEINDMLWSALYNTCREALTNALKHGEAQNVIIILRFDEELIELYIIDDGNGCNTIVKNMGLQGMENRINILNGRISFGSGGEKGFSIHVEIPR</sequence>
<feature type="transmembrane region" description="Helical" evidence="9">
    <location>
        <begin position="170"/>
        <end position="190"/>
    </location>
</feature>
<dbReference type="InterPro" id="IPR000014">
    <property type="entry name" value="PAS"/>
</dbReference>
<keyword evidence="8" id="KW-0902">Two-component regulatory system</keyword>
<dbReference type="RefSeq" id="WP_036937930.1">
    <property type="nucleotide sequence ID" value="NZ_JQKC01000006.1"/>
</dbReference>
<dbReference type="NCBIfam" id="TIGR00229">
    <property type="entry name" value="sensory_box"/>
    <property type="match status" value="1"/>
</dbReference>
<dbReference type="InterPro" id="IPR031621">
    <property type="entry name" value="HisKA_7TM"/>
</dbReference>
<dbReference type="Pfam" id="PF07730">
    <property type="entry name" value="HisKA_3"/>
    <property type="match status" value="1"/>
</dbReference>
<keyword evidence="6 11" id="KW-0418">Kinase</keyword>
<dbReference type="eggNOG" id="COG2205">
    <property type="taxonomic scope" value="Bacteria"/>
</dbReference>
<dbReference type="Gene3D" id="3.30.565.10">
    <property type="entry name" value="Histidine kinase-like ATPase, C-terminal domain"/>
    <property type="match status" value="1"/>
</dbReference>
<feature type="transmembrane region" description="Helical" evidence="9">
    <location>
        <begin position="62"/>
        <end position="87"/>
    </location>
</feature>
<dbReference type="SUPFAM" id="SSF55785">
    <property type="entry name" value="PYP-like sensor domain (PAS domain)"/>
    <property type="match status" value="1"/>
</dbReference>
<evidence type="ECO:0000256" key="8">
    <source>
        <dbReference type="ARBA" id="ARBA00023012"/>
    </source>
</evidence>
<dbReference type="EMBL" id="LGTC01000001">
    <property type="protein sequence ID" value="KNY26552.1"/>
    <property type="molecule type" value="Genomic_DNA"/>
</dbReference>
<comment type="catalytic activity">
    <reaction evidence="1">
        <text>ATP + protein L-histidine = ADP + protein N-phospho-L-histidine.</text>
        <dbReference type="EC" id="2.7.13.3"/>
    </reaction>
</comment>
<dbReference type="SUPFAM" id="SSF55874">
    <property type="entry name" value="ATPase domain of HSP90 chaperone/DNA topoisomerase II/histidine kinase"/>
    <property type="match status" value="1"/>
</dbReference>
<dbReference type="STRING" id="398512.Bccel_1817"/>
<dbReference type="Pfam" id="PF16927">
    <property type="entry name" value="HisKA_7TM"/>
    <property type="match status" value="1"/>
</dbReference>
<reference evidence="12" key="1">
    <citation type="submission" date="2015-07" db="EMBL/GenBank/DDBJ databases">
        <title>Near-Complete Genome Sequence of the Cellulolytic Bacterium Bacteroides (Pseudobacteroides) cellulosolvens ATCC 35603.</title>
        <authorList>
            <person name="Dassa B."/>
            <person name="Utturkar S.M."/>
            <person name="Klingeman D.M."/>
            <person name="Hurt R.A."/>
            <person name="Keller M."/>
            <person name="Xu J."/>
            <person name="Reddy Y.H.K."/>
            <person name="Borovok I."/>
            <person name="Grinberg I.R."/>
            <person name="Lamed R."/>
            <person name="Zhivin O."/>
            <person name="Bayer E.A."/>
            <person name="Brown S.D."/>
        </authorList>
    </citation>
    <scope>NUCLEOTIDE SEQUENCE [LARGE SCALE GENOMIC DNA]</scope>
    <source>
        <strain evidence="12">DSM 2933</strain>
    </source>
</reference>
<accession>A0A0L6JMD6</accession>
<dbReference type="OrthoDB" id="9781904at2"/>
<keyword evidence="7" id="KW-0067">ATP-binding</keyword>
<feature type="transmembrane region" description="Helical" evidence="9">
    <location>
        <begin position="138"/>
        <end position="158"/>
    </location>
</feature>
<evidence type="ECO:0000256" key="6">
    <source>
        <dbReference type="ARBA" id="ARBA00022777"/>
    </source>
</evidence>
<dbReference type="PANTHER" id="PTHR24421:SF10">
    <property type="entry name" value="NITRATE_NITRITE SENSOR PROTEIN NARQ"/>
    <property type="match status" value="1"/>
</dbReference>
<organism evidence="11 12">
    <name type="scientific">Pseudobacteroides cellulosolvens ATCC 35603 = DSM 2933</name>
    <dbReference type="NCBI Taxonomy" id="398512"/>
    <lineage>
        <taxon>Bacteria</taxon>
        <taxon>Bacillati</taxon>
        <taxon>Bacillota</taxon>
        <taxon>Clostridia</taxon>
        <taxon>Eubacteriales</taxon>
        <taxon>Oscillospiraceae</taxon>
        <taxon>Pseudobacteroides</taxon>
    </lineage>
</organism>
<dbReference type="InterPro" id="IPR035965">
    <property type="entry name" value="PAS-like_dom_sf"/>
</dbReference>
<feature type="transmembrane region" description="Helical" evidence="9">
    <location>
        <begin position="99"/>
        <end position="118"/>
    </location>
</feature>
<dbReference type="GO" id="GO:0016020">
    <property type="term" value="C:membrane"/>
    <property type="evidence" value="ECO:0007669"/>
    <property type="project" value="InterPro"/>
</dbReference>
<dbReference type="InterPro" id="IPR050482">
    <property type="entry name" value="Sensor_HK_TwoCompSys"/>
</dbReference>
<dbReference type="GO" id="GO:0005524">
    <property type="term" value="F:ATP binding"/>
    <property type="evidence" value="ECO:0007669"/>
    <property type="project" value="UniProtKB-KW"/>
</dbReference>